<evidence type="ECO:0000259" key="1">
    <source>
        <dbReference type="PROSITE" id="PS51186"/>
    </source>
</evidence>
<accession>A0A387BHV6</accession>
<feature type="domain" description="N-acetyltransferase" evidence="2">
    <location>
        <begin position="2"/>
        <end position="88"/>
    </location>
</feature>
<dbReference type="RefSeq" id="WP_120771985.1">
    <property type="nucleotide sequence ID" value="NZ_CP032627.1"/>
</dbReference>
<keyword evidence="3" id="KW-0808">Transferase</keyword>
<dbReference type="PROSITE" id="PS51186">
    <property type="entry name" value="GNAT"/>
    <property type="match status" value="1"/>
</dbReference>
<gene>
    <name evidence="3" type="ORF">D7I46_05510</name>
</gene>
<dbReference type="Proteomes" id="UP000269374">
    <property type="component" value="Chromosome"/>
</dbReference>
<dbReference type="GO" id="GO:0016747">
    <property type="term" value="F:acyltransferase activity, transferring groups other than amino-acyl groups"/>
    <property type="evidence" value="ECO:0007669"/>
    <property type="project" value="InterPro"/>
</dbReference>
<dbReference type="InterPro" id="IPR000182">
    <property type="entry name" value="GNAT_dom"/>
</dbReference>
<dbReference type="OrthoDB" id="9793389at2"/>
<feature type="domain" description="N-acetyltransferase" evidence="1">
    <location>
        <begin position="1"/>
        <end position="91"/>
    </location>
</feature>
<dbReference type="EMBL" id="CP032627">
    <property type="protein sequence ID" value="AYG00597.1"/>
    <property type="molecule type" value="Genomic_DNA"/>
</dbReference>
<evidence type="ECO:0000313" key="4">
    <source>
        <dbReference type="Proteomes" id="UP000269374"/>
    </source>
</evidence>
<keyword evidence="4" id="KW-1185">Reference proteome</keyword>
<dbReference type="CDD" id="cd04301">
    <property type="entry name" value="NAT_SF"/>
    <property type="match status" value="1"/>
</dbReference>
<dbReference type="PROSITE" id="PS51729">
    <property type="entry name" value="GNAT_YJDJ"/>
    <property type="match status" value="1"/>
</dbReference>
<dbReference type="SUPFAM" id="SSF55729">
    <property type="entry name" value="Acyl-CoA N-acyltransferases (Nat)"/>
    <property type="match status" value="1"/>
</dbReference>
<dbReference type="KEGG" id="lact:D7I46_05510"/>
<sequence>MEFKEEKHRLVLLDGTKEIGEMTWLDRDSYFIVNHTLVDSDYRGQGLAGKLVEKGVEKARREGRKLYPLCPFALKEFDSKPEYSDVRQLEL</sequence>
<evidence type="ECO:0000259" key="2">
    <source>
        <dbReference type="PROSITE" id="PS51729"/>
    </source>
</evidence>
<dbReference type="InterPro" id="IPR031165">
    <property type="entry name" value="GNAT_YJDJ"/>
</dbReference>
<dbReference type="InterPro" id="IPR016181">
    <property type="entry name" value="Acyl_CoA_acyltransferase"/>
</dbReference>
<organism evidence="3 4">
    <name type="scientific">Lactococcus allomyrinae</name>
    <dbReference type="NCBI Taxonomy" id="2419773"/>
    <lineage>
        <taxon>Bacteria</taxon>
        <taxon>Bacillati</taxon>
        <taxon>Bacillota</taxon>
        <taxon>Bacilli</taxon>
        <taxon>Lactobacillales</taxon>
        <taxon>Streptococcaceae</taxon>
        <taxon>Lactococcus</taxon>
    </lineage>
</organism>
<dbReference type="Pfam" id="PF14542">
    <property type="entry name" value="Acetyltransf_CG"/>
    <property type="match status" value="1"/>
</dbReference>
<dbReference type="AlphaFoldDB" id="A0A387BHV6"/>
<protein>
    <submittedName>
        <fullName evidence="3">N-acetyltransferase</fullName>
    </submittedName>
</protein>
<reference evidence="3 4" key="1">
    <citation type="submission" date="2018-09" db="EMBL/GenBank/DDBJ databases">
        <title>Genome sequencing of strain 1JSPR-7.</title>
        <authorList>
            <person name="Heo J."/>
            <person name="Kim S.-J."/>
            <person name="Kwon S.-W."/>
        </authorList>
    </citation>
    <scope>NUCLEOTIDE SEQUENCE [LARGE SCALE GENOMIC DNA]</scope>
    <source>
        <strain evidence="3 4">1JSPR-7</strain>
    </source>
</reference>
<evidence type="ECO:0000313" key="3">
    <source>
        <dbReference type="EMBL" id="AYG00597.1"/>
    </source>
</evidence>
<proteinExistence type="predicted"/>
<name>A0A387BHV6_9LACT</name>
<dbReference type="Gene3D" id="3.40.630.30">
    <property type="match status" value="1"/>
</dbReference>